<organism evidence="3 4">
    <name type="scientific">Candidatus Zambryskibacteria bacterium RIFCSPLOWO2_12_FULL_39_23</name>
    <dbReference type="NCBI Taxonomy" id="1802776"/>
    <lineage>
        <taxon>Bacteria</taxon>
        <taxon>Candidatus Zambryskiibacteriota</taxon>
    </lineage>
</organism>
<keyword evidence="1" id="KW-1133">Transmembrane helix</keyword>
<dbReference type="PANTHER" id="PTHR30319:SF1">
    <property type="entry name" value="TRANSCRIPTIONAL REPRESSOR PAAX"/>
    <property type="match status" value="1"/>
</dbReference>
<evidence type="ECO:0000259" key="2">
    <source>
        <dbReference type="Pfam" id="PF20803"/>
    </source>
</evidence>
<keyword evidence="1" id="KW-0812">Transmembrane</keyword>
<feature type="transmembrane region" description="Helical" evidence="1">
    <location>
        <begin position="20"/>
        <end position="37"/>
    </location>
</feature>
<evidence type="ECO:0000313" key="3">
    <source>
        <dbReference type="EMBL" id="OHB11878.1"/>
    </source>
</evidence>
<comment type="caution">
    <text evidence="3">The sequence shown here is derived from an EMBL/GenBank/DDBJ whole genome shotgun (WGS) entry which is preliminary data.</text>
</comment>
<dbReference type="EMBL" id="MHWT01000026">
    <property type="protein sequence ID" value="OHB11878.1"/>
    <property type="molecule type" value="Genomic_DNA"/>
</dbReference>
<keyword evidence="1" id="KW-0472">Membrane</keyword>
<gene>
    <name evidence="3" type="ORF">A3G99_00965</name>
</gene>
<dbReference type="PANTHER" id="PTHR30319">
    <property type="entry name" value="PHENYLACETIC ACID REGULATOR-RELATED TRANSCRIPTIONAL REPRESSOR"/>
    <property type="match status" value="1"/>
</dbReference>
<reference evidence="3 4" key="1">
    <citation type="journal article" date="2016" name="Nat. Commun.">
        <title>Thousands of microbial genomes shed light on interconnected biogeochemical processes in an aquifer system.</title>
        <authorList>
            <person name="Anantharaman K."/>
            <person name="Brown C.T."/>
            <person name="Hug L.A."/>
            <person name="Sharon I."/>
            <person name="Castelle C.J."/>
            <person name="Probst A.J."/>
            <person name="Thomas B.C."/>
            <person name="Singh A."/>
            <person name="Wilkins M.J."/>
            <person name="Karaoz U."/>
            <person name="Brodie E.L."/>
            <person name="Williams K.H."/>
            <person name="Hubbard S.S."/>
            <person name="Banfield J.F."/>
        </authorList>
    </citation>
    <scope>NUCLEOTIDE SEQUENCE [LARGE SCALE GENOMIC DNA]</scope>
</reference>
<feature type="domain" description="Transcriptional repressor PaaX-like central Cas2-like" evidence="2">
    <location>
        <begin position="103"/>
        <end position="177"/>
    </location>
</feature>
<proteinExistence type="predicted"/>
<dbReference type="Proteomes" id="UP000176558">
    <property type="component" value="Unassembled WGS sequence"/>
</dbReference>
<evidence type="ECO:0000313" key="4">
    <source>
        <dbReference type="Proteomes" id="UP000176558"/>
    </source>
</evidence>
<accession>A0A1G2UR59</accession>
<protein>
    <recommendedName>
        <fullName evidence="2">Transcriptional repressor PaaX-like central Cas2-like domain-containing protein</fullName>
    </recommendedName>
</protein>
<dbReference type="AlphaFoldDB" id="A0A1G2UR59"/>
<evidence type="ECO:0000256" key="1">
    <source>
        <dbReference type="SAM" id="Phobius"/>
    </source>
</evidence>
<dbReference type="Pfam" id="PF20803">
    <property type="entry name" value="PaaX_M"/>
    <property type="match status" value="1"/>
</dbReference>
<dbReference type="GO" id="GO:0006351">
    <property type="term" value="P:DNA-templated transcription"/>
    <property type="evidence" value="ECO:0007669"/>
    <property type="project" value="TreeGrafter"/>
</dbReference>
<dbReference type="InterPro" id="IPR048846">
    <property type="entry name" value="PaaX-like_central"/>
</dbReference>
<dbReference type="Gene3D" id="3.30.70.2650">
    <property type="match status" value="1"/>
</dbReference>
<sequence>MGIIENSLRKRKRKENIQKAILTSVKTAGLLSLAILAPNSIRYLKSLGIIPGKRQKEIIYASKNRLINKGLLSNRSGFLELTKKGEAKLEFLEMTDWKIDKPRKWDKKWRMLVFDIPESRKSLRNKIRLTLMNIGFLRLQDSVWIYPHPCEDLVNLLKVDFRVGKDLLYIIADSIENDKKFRNNFNIQ</sequence>
<name>A0A1G2UR59_9BACT</name>